<dbReference type="PANTHER" id="PTHR46383">
    <property type="entry name" value="ASPARTATE AMINOTRANSFERASE"/>
    <property type="match status" value="1"/>
</dbReference>
<keyword evidence="6" id="KW-0663">Pyridoxal phosphate</keyword>
<evidence type="ECO:0000256" key="4">
    <source>
        <dbReference type="ARBA" id="ARBA00022576"/>
    </source>
</evidence>
<comment type="cofactor">
    <cofactor evidence="1">
        <name>pyridoxal 5'-phosphate</name>
        <dbReference type="ChEBI" id="CHEBI:597326"/>
    </cofactor>
</comment>
<dbReference type="InterPro" id="IPR015424">
    <property type="entry name" value="PyrdxlP-dep_Trfase"/>
</dbReference>
<comment type="catalytic activity">
    <reaction evidence="7">
        <text>L-aspartate + 2-oxoglutarate = oxaloacetate + L-glutamate</text>
        <dbReference type="Rhea" id="RHEA:21824"/>
        <dbReference type="ChEBI" id="CHEBI:16452"/>
        <dbReference type="ChEBI" id="CHEBI:16810"/>
        <dbReference type="ChEBI" id="CHEBI:29985"/>
        <dbReference type="ChEBI" id="CHEBI:29991"/>
        <dbReference type="EC" id="2.6.1.1"/>
    </reaction>
</comment>
<reference evidence="9 10" key="1">
    <citation type="submission" date="2020-06" db="EMBL/GenBank/DDBJ databases">
        <title>Genome sequence of 2 isolates from Red Sea Mangroves.</title>
        <authorList>
            <person name="Sefrji F."/>
            <person name="Michoud G."/>
            <person name="Merlino G."/>
            <person name="Daffonchio D."/>
        </authorList>
    </citation>
    <scope>NUCLEOTIDE SEQUENCE [LARGE SCALE GENOMIC DNA]</scope>
    <source>
        <strain evidence="9 10">R1DC25</strain>
    </source>
</reference>
<dbReference type="KEGG" id="kmn:HW532_19805"/>
<evidence type="ECO:0000259" key="8">
    <source>
        <dbReference type="Pfam" id="PF00155"/>
    </source>
</evidence>
<dbReference type="InterPro" id="IPR015421">
    <property type="entry name" value="PyrdxlP-dep_Trfase_major"/>
</dbReference>
<dbReference type="AlphaFoldDB" id="A0A7S8HDJ8"/>
<evidence type="ECO:0000256" key="2">
    <source>
        <dbReference type="ARBA" id="ARBA00007441"/>
    </source>
</evidence>
<organism evidence="9 10">
    <name type="scientific">Kaustia mangrovi</name>
    <dbReference type="NCBI Taxonomy" id="2593653"/>
    <lineage>
        <taxon>Bacteria</taxon>
        <taxon>Pseudomonadati</taxon>
        <taxon>Pseudomonadota</taxon>
        <taxon>Alphaproteobacteria</taxon>
        <taxon>Hyphomicrobiales</taxon>
        <taxon>Parvibaculaceae</taxon>
        <taxon>Kaustia</taxon>
    </lineage>
</organism>
<dbReference type="EMBL" id="CP058214">
    <property type="protein sequence ID" value="QPC44746.1"/>
    <property type="molecule type" value="Genomic_DNA"/>
</dbReference>
<evidence type="ECO:0000313" key="9">
    <source>
        <dbReference type="EMBL" id="QPC44746.1"/>
    </source>
</evidence>
<evidence type="ECO:0000256" key="5">
    <source>
        <dbReference type="ARBA" id="ARBA00022679"/>
    </source>
</evidence>
<feature type="domain" description="Aminotransferase class I/classII large" evidence="8">
    <location>
        <begin position="34"/>
        <end position="382"/>
    </location>
</feature>
<evidence type="ECO:0000256" key="6">
    <source>
        <dbReference type="ARBA" id="ARBA00022898"/>
    </source>
</evidence>
<keyword evidence="4 9" id="KW-0032">Aminotransferase</keyword>
<dbReference type="Gene3D" id="3.40.640.10">
    <property type="entry name" value="Type I PLP-dependent aspartate aminotransferase-like (Major domain)"/>
    <property type="match status" value="1"/>
</dbReference>
<evidence type="ECO:0000313" key="10">
    <source>
        <dbReference type="Proteomes" id="UP000593594"/>
    </source>
</evidence>
<sequence length="387" mass="41777">MSKAPEPSSRSRVAPFLAMDVLREANSLAAAGSDIVHLEVGEPFGPAPRTALDAAKQALDAGMIGYTEATGRPALRERIAAHYHDRYGVEVAPGRVIVTTGSSAGFVLAFLSAFDAGARVALPTPGYPAYRNIMSTLGIEVVPIETSPQTRWEPEPEALGRLAREAGGLQGLMVASPGNPTGTMISPDRLARLVHATEETGAWFISDEIYHGLAYETPEMTALAFSDDAIVINSFSKYYCMTGWRIGWMIVPERLVRPIECLAQSLYISPSALSQAAAYAAFDATEELEARKEAYAENRAFLLDALPGIGLGDHAPIDGAFYVYADVSRFTQDSFAFAEAMLRETGVATTPGADFDERRGSRYLRMSFAGARRDLEEAVRRIGAWLG</sequence>
<dbReference type="GO" id="GO:0004069">
    <property type="term" value="F:L-aspartate:2-oxoglutarate aminotransferase activity"/>
    <property type="evidence" value="ECO:0007669"/>
    <property type="project" value="UniProtKB-EC"/>
</dbReference>
<dbReference type="PANTHER" id="PTHR46383:SF2">
    <property type="entry name" value="AMINOTRANSFERASE"/>
    <property type="match status" value="1"/>
</dbReference>
<comment type="similarity">
    <text evidence="2">Belongs to the class-I pyridoxal-phosphate-dependent aminotransferase family.</text>
</comment>
<protein>
    <recommendedName>
        <fullName evidence="3">aspartate transaminase</fullName>
        <ecNumber evidence="3">2.6.1.1</ecNumber>
    </recommendedName>
</protein>
<dbReference type="Pfam" id="PF00155">
    <property type="entry name" value="Aminotran_1_2"/>
    <property type="match status" value="1"/>
</dbReference>
<gene>
    <name evidence="9" type="ORF">HW532_19805</name>
</gene>
<name>A0A7S8HDJ8_9HYPH</name>
<evidence type="ECO:0000256" key="3">
    <source>
        <dbReference type="ARBA" id="ARBA00012753"/>
    </source>
</evidence>
<dbReference type="InterPro" id="IPR004839">
    <property type="entry name" value="Aminotransferase_I/II_large"/>
</dbReference>
<proteinExistence type="inferred from homology"/>
<keyword evidence="5 9" id="KW-0808">Transferase</keyword>
<dbReference type="InterPro" id="IPR050596">
    <property type="entry name" value="AspAT/PAT-like"/>
</dbReference>
<accession>A0A7S8HDJ8</accession>
<dbReference type="CDD" id="cd00609">
    <property type="entry name" value="AAT_like"/>
    <property type="match status" value="1"/>
</dbReference>
<evidence type="ECO:0000256" key="1">
    <source>
        <dbReference type="ARBA" id="ARBA00001933"/>
    </source>
</evidence>
<dbReference type="Proteomes" id="UP000593594">
    <property type="component" value="Chromosome"/>
</dbReference>
<dbReference type="SUPFAM" id="SSF53383">
    <property type="entry name" value="PLP-dependent transferases"/>
    <property type="match status" value="1"/>
</dbReference>
<keyword evidence="10" id="KW-1185">Reference proteome</keyword>
<dbReference type="RefSeq" id="WP_213162115.1">
    <property type="nucleotide sequence ID" value="NZ_CP058214.1"/>
</dbReference>
<evidence type="ECO:0000256" key="7">
    <source>
        <dbReference type="ARBA" id="ARBA00049185"/>
    </source>
</evidence>
<dbReference type="EC" id="2.6.1.1" evidence="3"/>
<dbReference type="GO" id="GO:0030170">
    <property type="term" value="F:pyridoxal phosphate binding"/>
    <property type="evidence" value="ECO:0007669"/>
    <property type="project" value="InterPro"/>
</dbReference>
<dbReference type="GO" id="GO:0006520">
    <property type="term" value="P:amino acid metabolic process"/>
    <property type="evidence" value="ECO:0007669"/>
    <property type="project" value="InterPro"/>
</dbReference>